<evidence type="ECO:0000313" key="4">
    <source>
        <dbReference type="Proteomes" id="UP000078544"/>
    </source>
</evidence>
<evidence type="ECO:0000313" key="3">
    <source>
        <dbReference type="EMBL" id="KZZ92589.1"/>
    </source>
</evidence>
<proteinExistence type="predicted"/>
<protein>
    <recommendedName>
        <fullName evidence="2">DUF7704 domain-containing protein</fullName>
    </recommendedName>
</protein>
<feature type="transmembrane region" description="Helical" evidence="1">
    <location>
        <begin position="52"/>
        <end position="72"/>
    </location>
</feature>
<dbReference type="EMBL" id="AZGY01000015">
    <property type="protein sequence ID" value="KZZ92589.1"/>
    <property type="molecule type" value="Genomic_DNA"/>
</dbReference>
<feature type="domain" description="DUF7704" evidence="2">
    <location>
        <begin position="2"/>
        <end position="139"/>
    </location>
</feature>
<feature type="transmembrane region" description="Helical" evidence="1">
    <location>
        <begin position="79"/>
        <end position="102"/>
    </location>
</feature>
<keyword evidence="1" id="KW-1133">Transmembrane helix</keyword>
<keyword evidence="1" id="KW-0812">Transmembrane</keyword>
<accession>A0A167ZFD9</accession>
<dbReference type="InterPro" id="IPR056121">
    <property type="entry name" value="DUF7704"/>
</dbReference>
<dbReference type="PANTHER" id="PTHR37019">
    <property type="entry name" value="CHROMOSOME 1, WHOLE GENOME SHOTGUN SEQUENCE"/>
    <property type="match status" value="1"/>
</dbReference>
<feature type="transmembrane region" description="Helical" evidence="1">
    <location>
        <begin position="122"/>
        <end position="141"/>
    </location>
</feature>
<gene>
    <name evidence="3" type="ORF">AAL_06215</name>
</gene>
<dbReference type="PANTHER" id="PTHR37019:SF1">
    <property type="entry name" value="EXPERA DOMAIN-CONTAINING PROTEIN"/>
    <property type="match status" value="1"/>
</dbReference>
<keyword evidence="1" id="KW-0472">Membrane</keyword>
<organism evidence="3 4">
    <name type="scientific">Moelleriella libera RCEF 2490</name>
    <dbReference type="NCBI Taxonomy" id="1081109"/>
    <lineage>
        <taxon>Eukaryota</taxon>
        <taxon>Fungi</taxon>
        <taxon>Dikarya</taxon>
        <taxon>Ascomycota</taxon>
        <taxon>Pezizomycotina</taxon>
        <taxon>Sordariomycetes</taxon>
        <taxon>Hypocreomycetidae</taxon>
        <taxon>Hypocreales</taxon>
        <taxon>Clavicipitaceae</taxon>
        <taxon>Moelleriella</taxon>
    </lineage>
</organism>
<dbReference type="OrthoDB" id="3587182at2759"/>
<dbReference type="Pfam" id="PF24803">
    <property type="entry name" value="DUF7704"/>
    <property type="match status" value="1"/>
</dbReference>
<dbReference type="Proteomes" id="UP000078544">
    <property type="component" value="Unassembled WGS sequence"/>
</dbReference>
<reference evidence="3 4" key="1">
    <citation type="journal article" date="2016" name="Genome Biol. Evol.">
        <title>Divergent and convergent evolution of fungal pathogenicity.</title>
        <authorList>
            <person name="Shang Y."/>
            <person name="Xiao G."/>
            <person name="Zheng P."/>
            <person name="Cen K."/>
            <person name="Zhan S."/>
            <person name="Wang C."/>
        </authorList>
    </citation>
    <scope>NUCLEOTIDE SEQUENCE [LARGE SCALE GENOMIC DNA]</scope>
    <source>
        <strain evidence="3 4">RCEF 2490</strain>
    </source>
</reference>
<evidence type="ECO:0000256" key="1">
    <source>
        <dbReference type="SAM" id="Phobius"/>
    </source>
</evidence>
<keyword evidence="4" id="KW-1185">Reference proteome</keyword>
<sequence>MTRVHTFYHVWFKWIDPIPLLPTVFTAAFRPHEWVDSFVPKEITTYNPDQGFLLHHLAALFLFVAIVHAGVLRATNEVAVWRVTNAGILLVDITMLISFYLSLKQQHRLSFGAIRGVDWGNFGFTLLNAAVRITFLAGAGVSKETKRKKI</sequence>
<dbReference type="AlphaFoldDB" id="A0A167ZFD9"/>
<evidence type="ECO:0000259" key="2">
    <source>
        <dbReference type="Pfam" id="PF24803"/>
    </source>
</evidence>
<comment type="caution">
    <text evidence="3">The sequence shown here is derived from an EMBL/GenBank/DDBJ whole genome shotgun (WGS) entry which is preliminary data.</text>
</comment>
<name>A0A167ZFD9_9HYPO</name>